<keyword evidence="2" id="KW-0663">Pyridoxal phosphate</keyword>
<dbReference type="CDD" id="cd00610">
    <property type="entry name" value="OAT_like"/>
    <property type="match status" value="1"/>
</dbReference>
<keyword evidence="3" id="KW-0032">Aminotransferase</keyword>
<proteinExistence type="predicted"/>
<gene>
    <name evidence="3" type="ORF">MGWOODY_XGa904</name>
</gene>
<dbReference type="GO" id="GO:0008483">
    <property type="term" value="F:transaminase activity"/>
    <property type="evidence" value="ECO:0007669"/>
    <property type="project" value="UniProtKB-KW"/>
</dbReference>
<accession>A0A160TTX6</accession>
<dbReference type="AlphaFoldDB" id="A0A160TTX6"/>
<dbReference type="InterPro" id="IPR015421">
    <property type="entry name" value="PyrdxlP-dep_Trfase_major"/>
</dbReference>
<dbReference type="InterPro" id="IPR005814">
    <property type="entry name" value="Aminotrans_3"/>
</dbReference>
<dbReference type="PANTHER" id="PTHR43713:SF3">
    <property type="entry name" value="GLUTAMATE-1-SEMIALDEHYDE 2,1-AMINOMUTASE 1, CHLOROPLASTIC-RELATED"/>
    <property type="match status" value="1"/>
</dbReference>
<sequence length="441" mass="48089">MELAAYLDQQSQSKRLYDRALAVMPGGNSRHTIVMEPYPVYAQSGHGCRVTDVEGEERIDFINNYTALIRGHSDPDVTAAVSKVIHKGTAFSLPTEYDIQLAELLVDRIPAAEQVRFCNSGSEAVLLAIRAARAYTGRSKIAKFEGCYHGIYDYAQASDSSRPGNWGALDSPQTTLETSMVPNLGKDVVTLPWNRPEICAQLIEDCADELAAVLIDPLPAALGLLSPVEGFLETLRELTRELGVVLIFDEVMSFRIDYRGAGHANGITPDLMSMGKIIGGGFPVGAVAGSTAIMSVFDHRPGEKVHHGGTYNGNPVTMAAGYETMRLMTQNEYIRLGELGDTLRANLSEMLKRRGVQHQVAGRGSMFCLLLSAHQPVDFRELIKCRESGPELTGLDREMLSHGILLGSRGLFGVLSTPMGEAEIDQFIDALDQSLKALRVY</sequence>
<keyword evidence="3" id="KW-0808">Transferase</keyword>
<name>A0A160TTX6_9ZZZZ</name>
<dbReference type="InterPro" id="IPR015422">
    <property type="entry name" value="PyrdxlP-dep_Trfase_small"/>
</dbReference>
<dbReference type="GO" id="GO:0042286">
    <property type="term" value="F:glutamate-1-semialdehyde 2,1-aminomutase activity"/>
    <property type="evidence" value="ECO:0007669"/>
    <property type="project" value="UniProtKB-EC"/>
</dbReference>
<protein>
    <submittedName>
        <fullName evidence="3">Glutamate-1-semialdehyde aminotransferase</fullName>
        <ecNumber evidence="3">5.4.3.8</ecNumber>
    </submittedName>
</protein>
<dbReference type="GO" id="GO:0030170">
    <property type="term" value="F:pyridoxal phosphate binding"/>
    <property type="evidence" value="ECO:0007669"/>
    <property type="project" value="InterPro"/>
</dbReference>
<evidence type="ECO:0000313" key="3">
    <source>
        <dbReference type="EMBL" id="CUS54665.1"/>
    </source>
</evidence>
<evidence type="ECO:0000256" key="1">
    <source>
        <dbReference type="ARBA" id="ARBA00001933"/>
    </source>
</evidence>
<evidence type="ECO:0000256" key="2">
    <source>
        <dbReference type="ARBA" id="ARBA00022898"/>
    </source>
</evidence>
<dbReference type="Gene3D" id="3.90.1150.10">
    <property type="entry name" value="Aspartate Aminotransferase, domain 1"/>
    <property type="match status" value="1"/>
</dbReference>
<dbReference type="PANTHER" id="PTHR43713">
    <property type="entry name" value="GLUTAMATE-1-SEMIALDEHYDE 2,1-AMINOMUTASE"/>
    <property type="match status" value="1"/>
</dbReference>
<keyword evidence="3" id="KW-0413">Isomerase</keyword>
<dbReference type="Pfam" id="PF00202">
    <property type="entry name" value="Aminotran_3"/>
    <property type="match status" value="1"/>
</dbReference>
<reference evidence="3" key="1">
    <citation type="submission" date="2015-10" db="EMBL/GenBank/DDBJ databases">
        <authorList>
            <person name="Gilbert D.G."/>
        </authorList>
    </citation>
    <scope>NUCLEOTIDE SEQUENCE</scope>
</reference>
<comment type="cofactor">
    <cofactor evidence="1">
        <name>pyridoxal 5'-phosphate</name>
        <dbReference type="ChEBI" id="CHEBI:597326"/>
    </cofactor>
</comment>
<dbReference type="EMBL" id="CZRL01000104">
    <property type="protein sequence ID" value="CUS54665.1"/>
    <property type="molecule type" value="Genomic_DNA"/>
</dbReference>
<dbReference type="Gene3D" id="3.40.640.10">
    <property type="entry name" value="Type I PLP-dependent aspartate aminotransferase-like (Major domain)"/>
    <property type="match status" value="1"/>
</dbReference>
<dbReference type="EC" id="5.4.3.8" evidence="3"/>
<organism evidence="3">
    <name type="scientific">hydrothermal vent metagenome</name>
    <dbReference type="NCBI Taxonomy" id="652676"/>
    <lineage>
        <taxon>unclassified sequences</taxon>
        <taxon>metagenomes</taxon>
        <taxon>ecological metagenomes</taxon>
    </lineage>
</organism>
<dbReference type="SUPFAM" id="SSF53383">
    <property type="entry name" value="PLP-dependent transferases"/>
    <property type="match status" value="1"/>
</dbReference>
<dbReference type="InterPro" id="IPR015424">
    <property type="entry name" value="PyrdxlP-dep_Trfase"/>
</dbReference>